<accession>A0A9P8L632</accession>
<reference evidence="7" key="1">
    <citation type="submission" date="2021-03" db="EMBL/GenBank/DDBJ databases">
        <title>Comparative genomics and phylogenomic investigation of the class Geoglossomycetes provide insights into ecological specialization and systematics.</title>
        <authorList>
            <person name="Melie T."/>
            <person name="Pirro S."/>
            <person name="Miller A.N."/>
            <person name="Quandt A."/>
        </authorList>
    </citation>
    <scope>NUCLEOTIDE SEQUENCE</scope>
    <source>
        <strain evidence="7">GBOQ0MN5Z8</strain>
    </source>
</reference>
<protein>
    <recommendedName>
        <fullName evidence="9">Protein sym1</fullName>
    </recommendedName>
</protein>
<dbReference type="InterPro" id="IPR007248">
    <property type="entry name" value="Mpv17_PMP22"/>
</dbReference>
<sequence length="232" mass="26069">MQTSQVAVAVLTMMVTNSVGSPTYTVSYQYSLYLDNAHRWMVSQMLTVSFAKVLAGIADTVAQLITIIQQRAARKLGGPQKDDFIAIEIHDLDKKNPLPLGEHTLALRDLPPPFNFERLARFMAYGFLMAPVQFKWFQALSRAFPLVKGSRTVSTLQRVACDQLIFAPIYLACFFAFMTVAEGGGRRAVARKFQDAYLPALKANFILWPIVQVINFRVIPIQFQLVSPHLNI</sequence>
<evidence type="ECO:0000313" key="7">
    <source>
        <dbReference type="EMBL" id="KAH0544066.1"/>
    </source>
</evidence>
<dbReference type="Proteomes" id="UP000698800">
    <property type="component" value="Unassembled WGS sequence"/>
</dbReference>
<dbReference type="GO" id="GO:0005739">
    <property type="term" value="C:mitochondrion"/>
    <property type="evidence" value="ECO:0007669"/>
    <property type="project" value="TreeGrafter"/>
</dbReference>
<name>A0A9P8L632_9PEZI</name>
<evidence type="ECO:0000256" key="2">
    <source>
        <dbReference type="ARBA" id="ARBA00006824"/>
    </source>
</evidence>
<dbReference type="PANTHER" id="PTHR11266">
    <property type="entry name" value="PEROXISOMAL MEMBRANE PROTEIN 2, PXMP2 MPV17"/>
    <property type="match status" value="1"/>
</dbReference>
<evidence type="ECO:0000313" key="8">
    <source>
        <dbReference type="Proteomes" id="UP000698800"/>
    </source>
</evidence>
<dbReference type="Pfam" id="PF04117">
    <property type="entry name" value="Mpv17_PMP22"/>
    <property type="match status" value="1"/>
</dbReference>
<gene>
    <name evidence="7" type="ORF">FGG08_001684</name>
</gene>
<dbReference type="OrthoDB" id="10267969at2759"/>
<evidence type="ECO:0008006" key="9">
    <source>
        <dbReference type="Google" id="ProtNLM"/>
    </source>
</evidence>
<dbReference type="AlphaFoldDB" id="A0A9P8L632"/>
<comment type="caution">
    <text evidence="7">The sequence shown here is derived from an EMBL/GenBank/DDBJ whole genome shotgun (WGS) entry which is preliminary data.</text>
</comment>
<feature type="transmembrane region" description="Helical" evidence="6">
    <location>
        <begin position="44"/>
        <end position="68"/>
    </location>
</feature>
<evidence type="ECO:0000256" key="6">
    <source>
        <dbReference type="RuleBase" id="RU363053"/>
    </source>
</evidence>
<keyword evidence="4 6" id="KW-1133">Transmembrane helix</keyword>
<evidence type="ECO:0000256" key="3">
    <source>
        <dbReference type="ARBA" id="ARBA00022692"/>
    </source>
</evidence>
<proteinExistence type="inferred from homology"/>
<evidence type="ECO:0000256" key="4">
    <source>
        <dbReference type="ARBA" id="ARBA00022989"/>
    </source>
</evidence>
<evidence type="ECO:0000256" key="1">
    <source>
        <dbReference type="ARBA" id="ARBA00004141"/>
    </source>
</evidence>
<comment type="subcellular location">
    <subcellularLocation>
        <location evidence="1">Membrane</location>
        <topology evidence="1">Multi-pass membrane protein</topology>
    </subcellularLocation>
</comment>
<dbReference type="PANTHER" id="PTHR11266:SF50">
    <property type="entry name" value="VACUOLAR MEMBRANE PROTEIN YOR292C"/>
    <property type="match status" value="1"/>
</dbReference>
<dbReference type="EMBL" id="JAGHQL010000023">
    <property type="protein sequence ID" value="KAH0544066.1"/>
    <property type="molecule type" value="Genomic_DNA"/>
</dbReference>
<dbReference type="GO" id="GO:0016020">
    <property type="term" value="C:membrane"/>
    <property type="evidence" value="ECO:0007669"/>
    <property type="project" value="UniProtKB-SubCell"/>
</dbReference>
<keyword evidence="5 6" id="KW-0472">Membrane</keyword>
<organism evidence="7 8">
    <name type="scientific">Glutinoglossum americanum</name>
    <dbReference type="NCBI Taxonomy" id="1670608"/>
    <lineage>
        <taxon>Eukaryota</taxon>
        <taxon>Fungi</taxon>
        <taxon>Dikarya</taxon>
        <taxon>Ascomycota</taxon>
        <taxon>Pezizomycotina</taxon>
        <taxon>Geoglossomycetes</taxon>
        <taxon>Geoglossales</taxon>
        <taxon>Geoglossaceae</taxon>
        <taxon>Glutinoglossum</taxon>
    </lineage>
</organism>
<keyword evidence="8" id="KW-1185">Reference proteome</keyword>
<evidence type="ECO:0000256" key="5">
    <source>
        <dbReference type="ARBA" id="ARBA00023136"/>
    </source>
</evidence>
<keyword evidence="3 6" id="KW-0812">Transmembrane</keyword>
<feature type="transmembrane region" description="Helical" evidence="6">
    <location>
        <begin position="164"/>
        <end position="181"/>
    </location>
</feature>
<comment type="similarity">
    <text evidence="2 6">Belongs to the peroxisomal membrane protein PXMP2/4 family.</text>
</comment>